<dbReference type="EMBL" id="ODYU01001689">
    <property type="protein sequence ID" value="SOQ38257.1"/>
    <property type="molecule type" value="Genomic_DNA"/>
</dbReference>
<name>A0A2H1VBR2_SPOFR</name>
<evidence type="ECO:0000313" key="1">
    <source>
        <dbReference type="EMBL" id="SOQ38257.1"/>
    </source>
</evidence>
<reference evidence="1" key="1">
    <citation type="submission" date="2016-07" db="EMBL/GenBank/DDBJ databases">
        <authorList>
            <person name="Bretaudeau A."/>
        </authorList>
    </citation>
    <scope>NUCLEOTIDE SEQUENCE</scope>
    <source>
        <strain evidence="1">Rice</strain>
        <tissue evidence="1">Whole body</tissue>
    </source>
</reference>
<proteinExistence type="predicted"/>
<organism evidence="1">
    <name type="scientific">Spodoptera frugiperda</name>
    <name type="common">Fall armyworm</name>
    <dbReference type="NCBI Taxonomy" id="7108"/>
    <lineage>
        <taxon>Eukaryota</taxon>
        <taxon>Metazoa</taxon>
        <taxon>Ecdysozoa</taxon>
        <taxon>Arthropoda</taxon>
        <taxon>Hexapoda</taxon>
        <taxon>Insecta</taxon>
        <taxon>Pterygota</taxon>
        <taxon>Neoptera</taxon>
        <taxon>Endopterygota</taxon>
        <taxon>Lepidoptera</taxon>
        <taxon>Glossata</taxon>
        <taxon>Ditrysia</taxon>
        <taxon>Noctuoidea</taxon>
        <taxon>Noctuidae</taxon>
        <taxon>Amphipyrinae</taxon>
        <taxon>Spodoptera</taxon>
    </lineage>
</organism>
<protein>
    <submittedName>
        <fullName evidence="1">SFRICE_023789</fullName>
    </submittedName>
</protein>
<gene>
    <name evidence="1" type="ORF">SFRICE_023789</name>
</gene>
<dbReference type="AlphaFoldDB" id="A0A2H1VBR2"/>
<sequence>MSQMSPKPETTICGSHKELLYAGIEPDTRCMTELLRYHANHTEAPAQCYVVRDVLCYAAVDAFDFIHNPAPYCIHGITNGIPFDVDVARKKKQMKALNDDQYSKDE</sequence>
<accession>A0A2H1VBR2</accession>